<protein>
    <recommendedName>
        <fullName evidence="5">DNase1 protein</fullName>
    </recommendedName>
</protein>
<gene>
    <name evidence="3" type="ORF">QBC42DRAFT_246957</name>
</gene>
<dbReference type="Proteomes" id="UP001321749">
    <property type="component" value="Unassembled WGS sequence"/>
</dbReference>
<keyword evidence="2" id="KW-0732">Signal</keyword>
<reference evidence="3" key="2">
    <citation type="submission" date="2023-06" db="EMBL/GenBank/DDBJ databases">
        <authorList>
            <consortium name="Lawrence Berkeley National Laboratory"/>
            <person name="Mondo S.J."/>
            <person name="Hensen N."/>
            <person name="Bonometti L."/>
            <person name="Westerberg I."/>
            <person name="Brannstrom I.O."/>
            <person name="Guillou S."/>
            <person name="Cros-Aarteil S."/>
            <person name="Calhoun S."/>
            <person name="Haridas S."/>
            <person name="Kuo A."/>
            <person name="Pangilinan J."/>
            <person name="Riley R."/>
            <person name="Labutti K."/>
            <person name="Andreopoulos B."/>
            <person name="Lipzen A."/>
            <person name="Chen C."/>
            <person name="Yanf M."/>
            <person name="Daum C."/>
            <person name="Ng V."/>
            <person name="Clum A."/>
            <person name="Steindorff A."/>
            <person name="Ohm R."/>
            <person name="Martin F."/>
            <person name="Silar P."/>
            <person name="Natvig D."/>
            <person name="Lalanne C."/>
            <person name="Gautier V."/>
            <person name="Ament-Velasquez S.L."/>
            <person name="Kruys A."/>
            <person name="Hutchinson M.I."/>
            <person name="Powell A.J."/>
            <person name="Barry K."/>
            <person name="Miller A.N."/>
            <person name="Grigoriev I.V."/>
            <person name="Debuchy R."/>
            <person name="Gladieux P."/>
            <person name="Thoren M.H."/>
            <person name="Johannesson H."/>
        </authorList>
    </citation>
    <scope>NUCLEOTIDE SEQUENCE</scope>
    <source>
        <strain evidence="3">PSN324</strain>
    </source>
</reference>
<proteinExistence type="predicted"/>
<dbReference type="AlphaFoldDB" id="A0AAV9I3J9"/>
<reference evidence="3" key="1">
    <citation type="journal article" date="2023" name="Mol. Phylogenet. Evol.">
        <title>Genome-scale phylogeny and comparative genomics of the fungal order Sordariales.</title>
        <authorList>
            <person name="Hensen N."/>
            <person name="Bonometti L."/>
            <person name="Westerberg I."/>
            <person name="Brannstrom I.O."/>
            <person name="Guillou S."/>
            <person name="Cros-Aarteil S."/>
            <person name="Calhoun S."/>
            <person name="Haridas S."/>
            <person name="Kuo A."/>
            <person name="Mondo S."/>
            <person name="Pangilinan J."/>
            <person name="Riley R."/>
            <person name="LaButti K."/>
            <person name="Andreopoulos B."/>
            <person name="Lipzen A."/>
            <person name="Chen C."/>
            <person name="Yan M."/>
            <person name="Daum C."/>
            <person name="Ng V."/>
            <person name="Clum A."/>
            <person name="Steindorff A."/>
            <person name="Ohm R.A."/>
            <person name="Martin F."/>
            <person name="Silar P."/>
            <person name="Natvig D.O."/>
            <person name="Lalanne C."/>
            <person name="Gautier V."/>
            <person name="Ament-Velasquez S.L."/>
            <person name="Kruys A."/>
            <person name="Hutchinson M.I."/>
            <person name="Powell A.J."/>
            <person name="Barry K."/>
            <person name="Miller A.N."/>
            <person name="Grigoriev I.V."/>
            <person name="Debuchy R."/>
            <person name="Gladieux P."/>
            <person name="Hiltunen Thoren M."/>
            <person name="Johannesson H."/>
        </authorList>
    </citation>
    <scope>NUCLEOTIDE SEQUENCE</scope>
    <source>
        <strain evidence="3">PSN324</strain>
    </source>
</reference>
<accession>A0AAV9I3J9</accession>
<name>A0AAV9I3J9_9PEZI</name>
<evidence type="ECO:0008006" key="5">
    <source>
        <dbReference type="Google" id="ProtNLM"/>
    </source>
</evidence>
<evidence type="ECO:0000256" key="1">
    <source>
        <dbReference type="SAM" id="MobiDB-lite"/>
    </source>
</evidence>
<feature type="signal peptide" evidence="2">
    <location>
        <begin position="1"/>
        <end position="18"/>
    </location>
</feature>
<organism evidence="3 4">
    <name type="scientific">Cladorrhinum samala</name>
    <dbReference type="NCBI Taxonomy" id="585594"/>
    <lineage>
        <taxon>Eukaryota</taxon>
        <taxon>Fungi</taxon>
        <taxon>Dikarya</taxon>
        <taxon>Ascomycota</taxon>
        <taxon>Pezizomycotina</taxon>
        <taxon>Sordariomycetes</taxon>
        <taxon>Sordariomycetidae</taxon>
        <taxon>Sordariales</taxon>
        <taxon>Podosporaceae</taxon>
        <taxon>Cladorrhinum</taxon>
    </lineage>
</organism>
<feature type="region of interest" description="Disordered" evidence="1">
    <location>
        <begin position="155"/>
        <end position="179"/>
    </location>
</feature>
<evidence type="ECO:0000256" key="2">
    <source>
        <dbReference type="SAM" id="SignalP"/>
    </source>
</evidence>
<comment type="caution">
    <text evidence="3">The sequence shown here is derived from an EMBL/GenBank/DDBJ whole genome shotgun (WGS) entry which is preliminary data.</text>
</comment>
<feature type="compositionally biased region" description="Basic residues" evidence="1">
    <location>
        <begin position="165"/>
        <end position="179"/>
    </location>
</feature>
<evidence type="ECO:0000313" key="4">
    <source>
        <dbReference type="Proteomes" id="UP001321749"/>
    </source>
</evidence>
<keyword evidence="4" id="KW-1185">Reference proteome</keyword>
<feature type="chain" id="PRO_5043552667" description="DNase1 protein" evidence="2">
    <location>
        <begin position="19"/>
        <end position="179"/>
    </location>
</feature>
<dbReference type="EMBL" id="MU864928">
    <property type="protein sequence ID" value="KAK4467048.1"/>
    <property type="molecule type" value="Genomic_DNA"/>
</dbReference>
<sequence>MQLFKSLLLLAAAALASAKPKVTFVNQDRIPRTVFFTPSLPHAHLPDFHVGAGESKTMEFPSQWIGQWWAKPQGQPRLKEGMLGEVSFEANEGKTFFDVSGIVNPTDWHNVKMLYPAVSREPTSGCNDFPCDNVYWFPNDEQTKVTPENHLICTLGDRPQDRKAPKTSRRRRGKGMQTE</sequence>
<evidence type="ECO:0000313" key="3">
    <source>
        <dbReference type="EMBL" id="KAK4467048.1"/>
    </source>
</evidence>